<feature type="domain" description="Histone deacetylase" evidence="2">
    <location>
        <begin position="113"/>
        <end position="423"/>
    </location>
</feature>
<dbReference type="Proteomes" id="UP000188533">
    <property type="component" value="Unassembled WGS sequence"/>
</dbReference>
<dbReference type="GO" id="GO:0004407">
    <property type="term" value="F:histone deacetylase activity"/>
    <property type="evidence" value="ECO:0007669"/>
    <property type="project" value="TreeGrafter"/>
</dbReference>
<evidence type="ECO:0000259" key="2">
    <source>
        <dbReference type="Pfam" id="PF00850"/>
    </source>
</evidence>
<protein>
    <submittedName>
        <fullName evidence="3">Arginase deacetylase</fullName>
    </submittedName>
</protein>
<dbReference type="InterPro" id="IPR023696">
    <property type="entry name" value="Ureohydrolase_dom_sf"/>
</dbReference>
<keyword evidence="4" id="KW-1185">Reference proteome</keyword>
<dbReference type="InterPro" id="IPR023801">
    <property type="entry name" value="His_deacetylse_dom"/>
</dbReference>
<organism evidence="3 4">
    <name type="scientific">Lentinula edodes</name>
    <name type="common">Shiitake mushroom</name>
    <name type="synonym">Lentinus edodes</name>
    <dbReference type="NCBI Taxonomy" id="5353"/>
    <lineage>
        <taxon>Eukaryota</taxon>
        <taxon>Fungi</taxon>
        <taxon>Dikarya</taxon>
        <taxon>Basidiomycota</taxon>
        <taxon>Agaricomycotina</taxon>
        <taxon>Agaricomycetes</taxon>
        <taxon>Agaricomycetidae</taxon>
        <taxon>Agaricales</taxon>
        <taxon>Marasmiineae</taxon>
        <taxon>Omphalotaceae</taxon>
        <taxon>Lentinula</taxon>
    </lineage>
</organism>
<proteinExistence type="predicted"/>
<feature type="compositionally biased region" description="Low complexity" evidence="1">
    <location>
        <begin position="518"/>
        <end position="527"/>
    </location>
</feature>
<dbReference type="SUPFAM" id="SSF52768">
    <property type="entry name" value="Arginase/deacetylase"/>
    <property type="match status" value="1"/>
</dbReference>
<dbReference type="PANTHER" id="PTHR47558">
    <property type="entry name" value="HISTONE DEACETYLASE HOS3"/>
    <property type="match status" value="1"/>
</dbReference>
<gene>
    <name evidence="3" type="ORF">LENED_007610</name>
</gene>
<feature type="compositionally biased region" description="Low complexity" evidence="1">
    <location>
        <begin position="578"/>
        <end position="590"/>
    </location>
</feature>
<reference evidence="3 4" key="2">
    <citation type="submission" date="2017-02" db="EMBL/GenBank/DDBJ databases">
        <title>A genome survey and senescence transcriptome analysis in Lentinula edodes.</title>
        <authorList>
            <person name="Sakamoto Y."/>
            <person name="Nakade K."/>
            <person name="Sato S."/>
            <person name="Yoshida Y."/>
            <person name="Miyazaki K."/>
            <person name="Natsume S."/>
            <person name="Konno N."/>
        </authorList>
    </citation>
    <scope>NUCLEOTIDE SEQUENCE [LARGE SCALE GENOMIC DNA]</scope>
    <source>
        <strain evidence="3 4">NBRC 111202</strain>
    </source>
</reference>
<dbReference type="Gene3D" id="3.40.800.20">
    <property type="entry name" value="Histone deacetylase domain"/>
    <property type="match status" value="1"/>
</dbReference>
<dbReference type="Pfam" id="PF00850">
    <property type="entry name" value="Hist_deacetyl"/>
    <property type="match status" value="1"/>
</dbReference>
<dbReference type="CDD" id="cd09998">
    <property type="entry name" value="HDAC_Hos3"/>
    <property type="match status" value="1"/>
</dbReference>
<dbReference type="GO" id="GO:0010468">
    <property type="term" value="P:regulation of gene expression"/>
    <property type="evidence" value="ECO:0007669"/>
    <property type="project" value="UniProtKB-ARBA"/>
</dbReference>
<dbReference type="InterPro" id="IPR053244">
    <property type="entry name" value="HDAC_HD_type_1"/>
</dbReference>
<sequence>MANASIFIQDACYQHRYIRSRDTSLIVERPERLIAAKIGLAAAVTRIQEVVGKSTGDPNDLVAALDKLTLGSRSSDITAPINVVHSSATLDILNHPAVRFTHGFPDPNTAKDSNEYLRNLKKWSEDSIEKISKGDSEIPQELAQGDLYLCPESLNAIQGALGTVCESIDTVVDPSPSSSKRAFVAIRPPGHHCGEDTPSGFCFVNNVIVGAAHAHLQHGIHRVVIFDIDLHHGNGTQSLAWAINEETQRQKLEAEARIEAGNSFPATIPGLQVYYSSIHDILSYPCEDGTPSMVQAASVSISGAHGQWIENVHLKDHAKEGDFWGLYEEHYKKIIHKAEEFVQSTATKNNEDVLVFISCGFDASEHEYASMSRHGRKVPTNFYAQFTRDARAFAEKHAKGRIVSVLEGGYSDRALISGTFAHFCALGLSEERTWNETWWNKDNLDALQNATKPKKPRGHVSGPLSAPKTDLEPEPWLKQAVSIFQHLEPIPFKTPRKGKAILVEPSSRTLRQRKVGNASSSSPASAKSKPEKSEATGKGMPRGKINSSLSKSKGKKTKPGVVTESTRSEGQAEDTDSSTESSSTLSSMSDSDVDLPISAPSKKLPRVILKLGPPPNS</sequence>
<dbReference type="GO" id="GO:0005634">
    <property type="term" value="C:nucleus"/>
    <property type="evidence" value="ECO:0007669"/>
    <property type="project" value="TreeGrafter"/>
</dbReference>
<reference evidence="3 4" key="1">
    <citation type="submission" date="2016-08" db="EMBL/GenBank/DDBJ databases">
        <authorList>
            <consortium name="Lentinula edodes genome sequencing consortium"/>
            <person name="Sakamoto Y."/>
            <person name="Nakade K."/>
            <person name="Sato S."/>
            <person name="Yoshida Y."/>
            <person name="Miyazaki K."/>
            <person name="Natsume S."/>
            <person name="Konno N."/>
        </authorList>
    </citation>
    <scope>NUCLEOTIDE SEQUENCE [LARGE SCALE GENOMIC DNA]</scope>
    <source>
        <strain evidence="3 4">NBRC 111202</strain>
    </source>
</reference>
<dbReference type="InterPro" id="IPR037138">
    <property type="entry name" value="His_deacetylse_dom_sf"/>
</dbReference>
<dbReference type="PRINTS" id="PR01270">
    <property type="entry name" value="HDASUPER"/>
</dbReference>
<name>A0A1Q3EF07_LENED</name>
<dbReference type="EMBL" id="BDGU01000267">
    <property type="protein sequence ID" value="GAW05734.1"/>
    <property type="molecule type" value="Genomic_DNA"/>
</dbReference>
<dbReference type="AlphaFoldDB" id="A0A1Q3EF07"/>
<dbReference type="STRING" id="5353.A0A1Q3EF07"/>
<feature type="region of interest" description="Disordered" evidence="1">
    <location>
        <begin position="449"/>
        <end position="472"/>
    </location>
</feature>
<evidence type="ECO:0000256" key="1">
    <source>
        <dbReference type="SAM" id="MobiDB-lite"/>
    </source>
</evidence>
<evidence type="ECO:0000313" key="3">
    <source>
        <dbReference type="EMBL" id="GAW05734.1"/>
    </source>
</evidence>
<evidence type="ECO:0000313" key="4">
    <source>
        <dbReference type="Proteomes" id="UP000188533"/>
    </source>
</evidence>
<dbReference type="InterPro" id="IPR000286">
    <property type="entry name" value="HDACs"/>
</dbReference>
<accession>A0A1Q3EF07</accession>
<dbReference type="PANTHER" id="PTHR47558:SF1">
    <property type="entry name" value="HISTONE DEACETYLASE HOS3"/>
    <property type="match status" value="1"/>
</dbReference>
<feature type="region of interest" description="Disordered" evidence="1">
    <location>
        <begin position="498"/>
        <end position="617"/>
    </location>
</feature>
<comment type="caution">
    <text evidence="3">The sequence shown here is derived from an EMBL/GenBank/DDBJ whole genome shotgun (WGS) entry which is preliminary data.</text>
</comment>